<keyword evidence="2 5" id="KW-0808">Transferase</keyword>
<dbReference type="InterPro" id="IPR001296">
    <property type="entry name" value="Glyco_trans_1"/>
</dbReference>
<dbReference type="GO" id="GO:0016757">
    <property type="term" value="F:glycosyltransferase activity"/>
    <property type="evidence" value="ECO:0007669"/>
    <property type="project" value="UniProtKB-KW"/>
</dbReference>
<protein>
    <submittedName>
        <fullName evidence="5">Glycosyl transferase</fullName>
    </submittedName>
</protein>
<dbReference type="Proteomes" id="UP000628775">
    <property type="component" value="Unassembled WGS sequence"/>
</dbReference>
<feature type="domain" description="Glycosyl transferase family 1" evidence="3">
    <location>
        <begin position="191"/>
        <end position="364"/>
    </location>
</feature>
<dbReference type="PANTHER" id="PTHR12526">
    <property type="entry name" value="GLYCOSYLTRANSFERASE"/>
    <property type="match status" value="1"/>
</dbReference>
<dbReference type="CDD" id="cd03801">
    <property type="entry name" value="GT4_PimA-like"/>
    <property type="match status" value="1"/>
</dbReference>
<organism evidence="5 6">
    <name type="scientific">Pullulanibacillus camelliae</name>
    <dbReference type="NCBI Taxonomy" id="1707096"/>
    <lineage>
        <taxon>Bacteria</taxon>
        <taxon>Bacillati</taxon>
        <taxon>Bacillota</taxon>
        <taxon>Bacilli</taxon>
        <taxon>Bacillales</taxon>
        <taxon>Sporolactobacillaceae</taxon>
        <taxon>Pullulanibacillus</taxon>
    </lineage>
</organism>
<dbReference type="AlphaFoldDB" id="A0A8J2YP49"/>
<gene>
    <name evidence="5" type="ORF">GCM10011391_38930</name>
</gene>
<evidence type="ECO:0000256" key="1">
    <source>
        <dbReference type="ARBA" id="ARBA00022676"/>
    </source>
</evidence>
<feature type="domain" description="Glycosyltransferase subfamily 4-like N-terminal" evidence="4">
    <location>
        <begin position="15"/>
        <end position="182"/>
    </location>
</feature>
<evidence type="ECO:0000259" key="4">
    <source>
        <dbReference type="Pfam" id="PF13439"/>
    </source>
</evidence>
<keyword evidence="1" id="KW-0328">Glycosyltransferase</keyword>
<evidence type="ECO:0000256" key="2">
    <source>
        <dbReference type="ARBA" id="ARBA00022679"/>
    </source>
</evidence>
<reference evidence="5" key="1">
    <citation type="journal article" date="2014" name="Int. J. Syst. Evol. Microbiol.">
        <title>Complete genome sequence of Corynebacterium casei LMG S-19264T (=DSM 44701T), isolated from a smear-ripened cheese.</title>
        <authorList>
            <consortium name="US DOE Joint Genome Institute (JGI-PGF)"/>
            <person name="Walter F."/>
            <person name="Albersmeier A."/>
            <person name="Kalinowski J."/>
            <person name="Ruckert C."/>
        </authorList>
    </citation>
    <scope>NUCLEOTIDE SEQUENCE</scope>
    <source>
        <strain evidence="5">CGMCC 1.15371</strain>
    </source>
</reference>
<dbReference type="Gene3D" id="3.40.50.2000">
    <property type="entry name" value="Glycogen Phosphorylase B"/>
    <property type="match status" value="2"/>
</dbReference>
<dbReference type="InterPro" id="IPR028098">
    <property type="entry name" value="Glyco_trans_4-like_N"/>
</dbReference>
<dbReference type="Pfam" id="PF13439">
    <property type="entry name" value="Glyco_transf_4"/>
    <property type="match status" value="1"/>
</dbReference>
<evidence type="ECO:0000259" key="3">
    <source>
        <dbReference type="Pfam" id="PF00534"/>
    </source>
</evidence>
<dbReference type="PANTHER" id="PTHR12526:SF510">
    <property type="entry name" value="D-INOSITOL 3-PHOSPHATE GLYCOSYLTRANSFERASE"/>
    <property type="match status" value="1"/>
</dbReference>
<proteinExistence type="predicted"/>
<evidence type="ECO:0000313" key="5">
    <source>
        <dbReference type="EMBL" id="GGE56125.1"/>
    </source>
</evidence>
<reference evidence="5" key="2">
    <citation type="submission" date="2020-09" db="EMBL/GenBank/DDBJ databases">
        <authorList>
            <person name="Sun Q."/>
            <person name="Zhou Y."/>
        </authorList>
    </citation>
    <scope>NUCLEOTIDE SEQUENCE</scope>
    <source>
        <strain evidence="5">CGMCC 1.15371</strain>
    </source>
</reference>
<keyword evidence="6" id="KW-1185">Reference proteome</keyword>
<name>A0A8J2YP49_9BACL</name>
<dbReference type="RefSeq" id="WP_188698871.1">
    <property type="nucleotide sequence ID" value="NZ_BMIR01000033.1"/>
</dbReference>
<accession>A0A8J2YP49</accession>
<dbReference type="EMBL" id="BMIR01000033">
    <property type="protein sequence ID" value="GGE56125.1"/>
    <property type="molecule type" value="Genomic_DNA"/>
</dbReference>
<dbReference type="SUPFAM" id="SSF53756">
    <property type="entry name" value="UDP-Glycosyltransferase/glycogen phosphorylase"/>
    <property type="match status" value="1"/>
</dbReference>
<evidence type="ECO:0000313" key="6">
    <source>
        <dbReference type="Proteomes" id="UP000628775"/>
    </source>
</evidence>
<dbReference type="Pfam" id="PF00534">
    <property type="entry name" value="Glycos_transf_1"/>
    <property type="match status" value="1"/>
</dbReference>
<sequence>MKILFTTIFDYPHTGGLSTHVTTLKAGLMELGHATEVLSFSDIPQATQRFTVQGPSFLLNRLQSGKGFVWSQKRRQELLKSLLKERGNTFDLVNAQDVFAALAAKSLGLPTVLTAHGYMAREALSKGAILPDSPEEQTLIDVEKQAYTRADAIVTVDKRIQEYIQELAQRQAHAIKNFINVQDFKPDKANKKEIKKHLNLDSFEFILFVPRRLTQKNGVILPVKALPEVLKHHPSTCLVYAGDGEEMTTLKSTAQEQQVTSQVRFLGAVPHEQMKDYFSAADVVLIPSIHSAGVEEATSIAALEAMGSGTPVIAGAVGGLREIISDHQDGLLVRERDIQALAEAIVTLLADSVLREKLATQARQKIEAEYSHLTAAKRYLAVYDTVRKT</sequence>
<comment type="caution">
    <text evidence="5">The sequence shown here is derived from an EMBL/GenBank/DDBJ whole genome shotgun (WGS) entry which is preliminary data.</text>
</comment>